<evidence type="ECO:0000313" key="4">
    <source>
        <dbReference type="EMBL" id="BCJ37006.1"/>
    </source>
</evidence>
<feature type="compositionally biased region" description="Basic and acidic residues" evidence="2">
    <location>
        <begin position="226"/>
        <end position="235"/>
    </location>
</feature>
<dbReference type="EMBL" id="AP023355">
    <property type="protein sequence ID" value="BCJ37006.1"/>
    <property type="molecule type" value="Genomic_DNA"/>
</dbReference>
<feature type="compositionally biased region" description="Basic and acidic residues" evidence="2">
    <location>
        <begin position="243"/>
        <end position="263"/>
    </location>
</feature>
<dbReference type="PANTHER" id="PTHR32305:SF17">
    <property type="entry name" value="TRNA NUCLEASE WAPA"/>
    <property type="match status" value="1"/>
</dbReference>
<keyword evidence="1" id="KW-0677">Repeat</keyword>
<accession>A0A7R7DSM7</accession>
<dbReference type="InterPro" id="IPR022385">
    <property type="entry name" value="Rhs_assc_core"/>
</dbReference>
<feature type="region of interest" description="Disordered" evidence="2">
    <location>
        <begin position="226"/>
        <end position="342"/>
    </location>
</feature>
<name>A0A7R7DSM7_9ACTN</name>
<dbReference type="InterPro" id="IPR050708">
    <property type="entry name" value="T6SS_VgrG/RHS"/>
</dbReference>
<dbReference type="AlphaFoldDB" id="A0A7R7DSM7"/>
<dbReference type="Gene3D" id="2.180.10.10">
    <property type="entry name" value="RHS repeat-associated core"/>
    <property type="match status" value="1"/>
</dbReference>
<feature type="domain" description="Teneurin-like YD-shell" evidence="3">
    <location>
        <begin position="31"/>
        <end position="86"/>
    </location>
</feature>
<dbReference type="InterPro" id="IPR056823">
    <property type="entry name" value="TEN-like_YD-shell"/>
</dbReference>
<dbReference type="CDD" id="cd20745">
    <property type="entry name" value="FIX_RhsA_AHH_HNH-like"/>
    <property type="match status" value="1"/>
</dbReference>
<dbReference type="KEGG" id="atl:Athai_45090"/>
<evidence type="ECO:0000259" key="3">
    <source>
        <dbReference type="Pfam" id="PF25023"/>
    </source>
</evidence>
<dbReference type="NCBIfam" id="TIGR03696">
    <property type="entry name" value="Rhs_assc_core"/>
    <property type="match status" value="1"/>
</dbReference>
<sequence length="400" mass="41969">MQVDATTRDATYRYTDPFGTARSTLPDWIGDHGFVGGITNADTGLTTLGARQYDPDTGRFISADPVADPSDPQQLNGYAYANNSPITHADPTGQLLNAVGSTAFATDEQYERFMDGYTGGTAWRRDYYPLNRAYEADPKAHHRNEARDHSTLDFLGYMPYVGVIADGANAVWYLSEGQWKNAAISGGSMLIGLIPGGKLLKLAGKAVLKGGEKLVEKVILKSAEKGAEKTVEKAATKGAQKTATKDAEKAADKSAKPPGKDPAKSSGSGGSKTPKGLADTASQVKHASDTGAEPSKGQALYRVYGGDSKAGGASWSPTDPRSVADYRDAAGLPSGGASGATNTGQFVIEGTLNDPTAVVLRRSALPLDGMKGGLTEYIIPNWMETGPITVNRVSGVNPGF</sequence>
<dbReference type="Proteomes" id="UP000611640">
    <property type="component" value="Chromosome"/>
</dbReference>
<evidence type="ECO:0000313" key="5">
    <source>
        <dbReference type="Proteomes" id="UP000611640"/>
    </source>
</evidence>
<dbReference type="RefSeq" id="WP_203963273.1">
    <property type="nucleotide sequence ID" value="NZ_AP023355.1"/>
</dbReference>
<organism evidence="4 5">
    <name type="scientific">Actinocatenispora thailandica</name>
    <dbReference type="NCBI Taxonomy" id="227318"/>
    <lineage>
        <taxon>Bacteria</taxon>
        <taxon>Bacillati</taxon>
        <taxon>Actinomycetota</taxon>
        <taxon>Actinomycetes</taxon>
        <taxon>Micromonosporales</taxon>
        <taxon>Micromonosporaceae</taxon>
        <taxon>Actinocatenispora</taxon>
    </lineage>
</organism>
<protein>
    <recommendedName>
        <fullName evidence="3">Teneurin-like YD-shell domain-containing protein</fullName>
    </recommendedName>
</protein>
<dbReference type="Pfam" id="PF25023">
    <property type="entry name" value="TEN_YD-shell"/>
    <property type="match status" value="1"/>
</dbReference>
<reference evidence="4 5" key="1">
    <citation type="submission" date="2020-08" db="EMBL/GenBank/DDBJ databases">
        <title>Whole genome shotgun sequence of Actinocatenispora thailandica NBRC 105041.</title>
        <authorList>
            <person name="Komaki H."/>
            <person name="Tamura T."/>
        </authorList>
    </citation>
    <scope>NUCLEOTIDE SEQUENCE [LARGE SCALE GENOMIC DNA]</scope>
    <source>
        <strain evidence="4 5">NBRC 105041</strain>
    </source>
</reference>
<gene>
    <name evidence="4" type="ORF">Athai_45090</name>
</gene>
<evidence type="ECO:0000256" key="2">
    <source>
        <dbReference type="SAM" id="MobiDB-lite"/>
    </source>
</evidence>
<dbReference type="PANTHER" id="PTHR32305">
    <property type="match status" value="1"/>
</dbReference>
<keyword evidence="5" id="KW-1185">Reference proteome</keyword>
<proteinExistence type="predicted"/>
<evidence type="ECO:0000256" key="1">
    <source>
        <dbReference type="ARBA" id="ARBA00022737"/>
    </source>
</evidence>